<keyword evidence="2" id="KW-0732">Signal</keyword>
<dbReference type="Proteomes" id="UP000315783">
    <property type="component" value="Unassembled WGS sequence"/>
</dbReference>
<dbReference type="GO" id="GO:0016787">
    <property type="term" value="F:hydrolase activity"/>
    <property type="evidence" value="ECO:0007669"/>
    <property type="project" value="UniProtKB-KW"/>
</dbReference>
<dbReference type="OrthoDB" id="64736at2759"/>
<feature type="domain" description="Alpha-N-acetylglucosaminidase tim-barrel" evidence="3">
    <location>
        <begin position="128"/>
        <end position="469"/>
    </location>
</feature>
<evidence type="ECO:0000313" key="6">
    <source>
        <dbReference type="EMBL" id="TQV96126.1"/>
    </source>
</evidence>
<dbReference type="InterPro" id="IPR017853">
    <property type="entry name" value="GH"/>
</dbReference>
<evidence type="ECO:0000259" key="5">
    <source>
        <dbReference type="Pfam" id="PF12972"/>
    </source>
</evidence>
<proteinExistence type="predicted"/>
<dbReference type="Pfam" id="PF12971">
    <property type="entry name" value="NAGLU_N"/>
    <property type="match status" value="1"/>
</dbReference>
<feature type="domain" description="Alpha-N-acetylglucosaminidase C-terminal" evidence="5">
    <location>
        <begin position="478"/>
        <end position="762"/>
    </location>
</feature>
<dbReference type="InterPro" id="IPR024733">
    <property type="entry name" value="NAGLU_tim-barrel"/>
</dbReference>
<dbReference type="InterPro" id="IPR029018">
    <property type="entry name" value="Hex-like_dom2"/>
</dbReference>
<dbReference type="Gene3D" id="3.20.20.80">
    <property type="entry name" value="Glycosidases"/>
    <property type="match status" value="1"/>
</dbReference>
<sequence length="774" mass="86771">MRLLATLCVGAGLLAHAAPTSTDGIRALADRFLDGKGDTFEFTLSGDHDRWSRWNAPVNDNYTVAASENGKIRIHGTTLSALARGLRHYANDVLHVDDFWFFDRSQKLPDRLPPPANPIAGSSSVPWRYNLNTVTFAYSFAWYQWSDWEKLLDWAALHGVNFQLAWVGYEKIYLDCFRQLGMEDDEILAFFTGPAFQPWNRFGNVKGAWGPEGRLSTAWIDQQFALQKQIVARMVQLGITPILPAFPGFVPDAFPRVRPGADLVRAPAWGGLPEDSNNTHALFLSPLDDAYAELQKLFVEAQIEEYGNVTNMYAMDQFNEINPVSGEPAYLADISKSSYAALTAANPAAVWIMQGWLFYLSEGNFWTQDRIDAYLSGPEDRAGMVILDLFSETAPQWQRTRSYSGRPWIWCQVHDFGGNQNLFGKITNTTVNPMEALKESGSMVGLGIATEAYEGNEVLYDLFFDQGWSETPIDTVSYFHDWTVRRYSGVRELPSSLYRAWELLRSTVYDYQSSALIGVPVSVYQLEPNVTGLYNTTTGKPTALHYDPAALQRIWGLFLAAAAERPRLWSEPGFRLDVVDVTRQVMSNAFADFYLDVVSAFTQQSASSSSSAAAAAAAADVRRRGDRMLAFLGDLDALLATQDHFTLRRWLDAARAWGESTGARADVAYNARSQVTIWAPGTLLSDYAAKAWSGLISTYYSRRWRIFVDRLVDAAAGKQGGKLDFQALHREIQEFQTAWQVKGYEVEGEDVAKNVADVQHVVESIKQRWEDILQ</sequence>
<accession>A0A545V329</accession>
<feature type="chain" id="PRO_5022157852" evidence="2">
    <location>
        <begin position="23"/>
        <end position="774"/>
    </location>
</feature>
<name>A0A545V329_9HYPO</name>
<dbReference type="PANTHER" id="PTHR12872:SF1">
    <property type="entry name" value="ALPHA-N-ACETYLGLUCOSAMINIDASE"/>
    <property type="match status" value="1"/>
</dbReference>
<dbReference type="PANTHER" id="PTHR12872">
    <property type="entry name" value="ALPHA-N-ACETYLGLUCOSAMINIDASE"/>
    <property type="match status" value="1"/>
</dbReference>
<keyword evidence="1" id="KW-0378">Hydrolase</keyword>
<comment type="caution">
    <text evidence="6">The sequence shown here is derived from an EMBL/GenBank/DDBJ whole genome shotgun (WGS) entry which is preliminary data.</text>
</comment>
<dbReference type="Pfam" id="PF05089">
    <property type="entry name" value="NAGLU"/>
    <property type="match status" value="1"/>
</dbReference>
<dbReference type="Gene3D" id="3.30.379.10">
    <property type="entry name" value="Chitobiase/beta-hexosaminidase domain 2-like"/>
    <property type="match status" value="1"/>
</dbReference>
<dbReference type="InterPro" id="IPR007781">
    <property type="entry name" value="NAGLU"/>
</dbReference>
<evidence type="ECO:0000313" key="7">
    <source>
        <dbReference type="Proteomes" id="UP000315783"/>
    </source>
</evidence>
<dbReference type="Gene3D" id="1.20.120.670">
    <property type="entry name" value="N-acetyl-b-d-glucoasminidase"/>
    <property type="match status" value="1"/>
</dbReference>
<evidence type="ECO:0000259" key="3">
    <source>
        <dbReference type="Pfam" id="PF05089"/>
    </source>
</evidence>
<feature type="domain" description="Alpha-N-acetylglucosaminidase N-terminal" evidence="4">
    <location>
        <begin position="24"/>
        <end position="113"/>
    </location>
</feature>
<dbReference type="InterPro" id="IPR024240">
    <property type="entry name" value="NAGLU_N"/>
</dbReference>
<dbReference type="Pfam" id="PF12972">
    <property type="entry name" value="NAGLU_C"/>
    <property type="match status" value="1"/>
</dbReference>
<reference evidence="6 7" key="1">
    <citation type="journal article" date="2019" name="Appl. Microbiol. Biotechnol.">
        <title>Genome sequence of Isaria javanica and comparative genome analysis insights into family S53 peptidase evolution in fungal entomopathogens.</title>
        <authorList>
            <person name="Lin R."/>
            <person name="Zhang X."/>
            <person name="Xin B."/>
            <person name="Zou M."/>
            <person name="Gao Y."/>
            <person name="Qin F."/>
            <person name="Hu Q."/>
            <person name="Xie B."/>
            <person name="Cheng X."/>
        </authorList>
    </citation>
    <scope>NUCLEOTIDE SEQUENCE [LARGE SCALE GENOMIC DNA]</scope>
    <source>
        <strain evidence="6 7">IJ1G</strain>
    </source>
</reference>
<dbReference type="InterPro" id="IPR024732">
    <property type="entry name" value="NAGLU_C"/>
</dbReference>
<keyword evidence="7" id="KW-1185">Reference proteome</keyword>
<dbReference type="EMBL" id="SPUK01000006">
    <property type="protein sequence ID" value="TQV96126.1"/>
    <property type="molecule type" value="Genomic_DNA"/>
</dbReference>
<evidence type="ECO:0000259" key="4">
    <source>
        <dbReference type="Pfam" id="PF12971"/>
    </source>
</evidence>
<evidence type="ECO:0000256" key="1">
    <source>
        <dbReference type="ARBA" id="ARBA00022801"/>
    </source>
</evidence>
<dbReference type="STRING" id="43265.A0A545V329"/>
<evidence type="ECO:0000256" key="2">
    <source>
        <dbReference type="SAM" id="SignalP"/>
    </source>
</evidence>
<dbReference type="AlphaFoldDB" id="A0A545V329"/>
<organism evidence="6 7">
    <name type="scientific">Cordyceps javanica</name>
    <dbReference type="NCBI Taxonomy" id="43265"/>
    <lineage>
        <taxon>Eukaryota</taxon>
        <taxon>Fungi</taxon>
        <taxon>Dikarya</taxon>
        <taxon>Ascomycota</taxon>
        <taxon>Pezizomycotina</taxon>
        <taxon>Sordariomycetes</taxon>
        <taxon>Hypocreomycetidae</taxon>
        <taxon>Hypocreales</taxon>
        <taxon>Cordycipitaceae</taxon>
        <taxon>Cordyceps</taxon>
    </lineage>
</organism>
<protein>
    <submittedName>
        <fullName evidence="6">Alpha-N-acetylglucosaminidase</fullName>
    </submittedName>
</protein>
<dbReference type="SUPFAM" id="SSF51445">
    <property type="entry name" value="(Trans)glycosidases"/>
    <property type="match status" value="1"/>
</dbReference>
<gene>
    <name evidence="6" type="ORF">IF1G_04709</name>
</gene>
<feature type="signal peptide" evidence="2">
    <location>
        <begin position="1"/>
        <end position="22"/>
    </location>
</feature>